<dbReference type="InterPro" id="IPR029479">
    <property type="entry name" value="Nitroreductase"/>
</dbReference>
<comment type="caution">
    <text evidence="3">The sequence shown here is derived from an EMBL/GenBank/DDBJ whole genome shotgun (WGS) entry which is preliminary data.</text>
</comment>
<dbReference type="Proteomes" id="UP001589532">
    <property type="component" value="Unassembled WGS sequence"/>
</dbReference>
<keyword evidence="4" id="KW-1185">Reference proteome</keyword>
<protein>
    <submittedName>
        <fullName evidence="3">SagB family peptide dehydrogenase</fullName>
    </submittedName>
</protein>
<dbReference type="SUPFAM" id="SSF55469">
    <property type="entry name" value="FMN-dependent nitroreductase-like"/>
    <property type="match status" value="1"/>
</dbReference>
<dbReference type="Pfam" id="PF22767">
    <property type="entry name" value="ThcOx"/>
    <property type="match status" value="1"/>
</dbReference>
<dbReference type="Gene3D" id="3.40.109.10">
    <property type="entry name" value="NADH Oxidase"/>
    <property type="match status" value="1"/>
</dbReference>
<name>A0ABV5S2D4_9ACTN</name>
<dbReference type="EMBL" id="JBHMBW010000019">
    <property type="protein sequence ID" value="MFB9625813.1"/>
    <property type="molecule type" value="Genomic_DNA"/>
</dbReference>
<dbReference type="Pfam" id="PF00881">
    <property type="entry name" value="Nitroreductase"/>
    <property type="match status" value="1"/>
</dbReference>
<accession>A0ABV5S2D4</accession>
<reference evidence="3 4" key="1">
    <citation type="submission" date="2024-09" db="EMBL/GenBank/DDBJ databases">
        <authorList>
            <person name="Sun Q."/>
            <person name="Mori K."/>
        </authorList>
    </citation>
    <scope>NUCLEOTIDE SEQUENCE [LARGE SCALE GENOMIC DNA]</scope>
    <source>
        <strain evidence="3 4">JCM 3143</strain>
    </source>
</reference>
<evidence type="ECO:0000259" key="1">
    <source>
        <dbReference type="Pfam" id="PF00881"/>
    </source>
</evidence>
<dbReference type="CDD" id="cd02142">
    <property type="entry name" value="McbC_SagB-like_oxidoreductase"/>
    <property type="match status" value="1"/>
</dbReference>
<dbReference type="NCBIfam" id="TIGR03605">
    <property type="entry name" value="antibiot_sagB"/>
    <property type="match status" value="1"/>
</dbReference>
<feature type="domain" description="Cyanobactin oxidase ThcOx second" evidence="2">
    <location>
        <begin position="119"/>
        <end position="225"/>
    </location>
</feature>
<proteinExistence type="predicted"/>
<evidence type="ECO:0000313" key="3">
    <source>
        <dbReference type="EMBL" id="MFB9625813.1"/>
    </source>
</evidence>
<dbReference type="InterPro" id="IPR020051">
    <property type="entry name" value="SagB-type_dehydrogenase"/>
</dbReference>
<evidence type="ECO:0000313" key="4">
    <source>
        <dbReference type="Proteomes" id="UP001589532"/>
    </source>
</evidence>
<dbReference type="InterPro" id="IPR052544">
    <property type="entry name" value="Bacteriocin_Proc_Enz"/>
</dbReference>
<organism evidence="3 4">
    <name type="scientific">Nonomuraea helvata</name>
    <dbReference type="NCBI Taxonomy" id="37484"/>
    <lineage>
        <taxon>Bacteria</taxon>
        <taxon>Bacillati</taxon>
        <taxon>Actinomycetota</taxon>
        <taxon>Actinomycetes</taxon>
        <taxon>Streptosporangiales</taxon>
        <taxon>Streptosporangiaceae</taxon>
        <taxon>Nonomuraea</taxon>
    </lineage>
</organism>
<feature type="domain" description="Nitroreductase" evidence="1">
    <location>
        <begin position="324"/>
        <end position="459"/>
    </location>
</feature>
<evidence type="ECO:0000259" key="2">
    <source>
        <dbReference type="Pfam" id="PF22767"/>
    </source>
</evidence>
<dbReference type="InterPro" id="IPR000415">
    <property type="entry name" value="Nitroreductase-like"/>
</dbReference>
<dbReference type="PANTHER" id="PTHR43745">
    <property type="entry name" value="NITROREDUCTASE MJ1384-RELATED"/>
    <property type="match status" value="1"/>
</dbReference>
<sequence length="489" mass="53178">MSGSAEAPWFALWSFREDVYLEFQDDGLILRSRWEDVSAPMPGRQVAEALRRMCLGPISLENVITRDADSEELSRILEVVHHLVVRSFGPDPEQALISVAPISPRAVFRRAPLAEDMPLRMSRFAAILPGKRDWRMESPLSLHRVLLHQAGAVALVGALGRPVLPSALSPGERHVAACLVATGMAVQASRVSAQAEFDEDDDSVLVGWNPLDLMFHSRTTLGRHDHDFGATYRLGNRAVEPVVKPPAGDKHIDLPRPRWRELIANDPPLSAVLEAANGGAPDVERVPSIDDLGELLYRTARVRSVTGAADGTSAVATSDRPYRSAGDCYGIEVYVTVDDCTGLPSGVYHYDPLAHRLYRIADRGDELLENARLEANLAAVPPVLITLTARFRRLSWKYNGLSYALVLKDVGAFTQALSLVSTAMGLPACALDCDDVDVSARVLGLDWKIESGVAGLVVGRSGGARPECDETRHPINDAAWPADAIDLIC</sequence>
<dbReference type="InterPro" id="IPR054488">
    <property type="entry name" value="ThcOx_dom2"/>
</dbReference>
<gene>
    <name evidence="3" type="ORF">ACFFSA_22240</name>
</gene>
<dbReference type="RefSeq" id="WP_344984362.1">
    <property type="nucleotide sequence ID" value="NZ_BAAAXV010000001.1"/>
</dbReference>
<dbReference type="PANTHER" id="PTHR43745:SF2">
    <property type="entry name" value="NITROREDUCTASE MJ1384-RELATED"/>
    <property type="match status" value="1"/>
</dbReference>